<keyword evidence="1" id="KW-0472">Membrane</keyword>
<feature type="transmembrane region" description="Helical" evidence="1">
    <location>
        <begin position="12"/>
        <end position="32"/>
    </location>
</feature>
<evidence type="ECO:0008006" key="4">
    <source>
        <dbReference type="Google" id="ProtNLM"/>
    </source>
</evidence>
<dbReference type="OrthoDB" id="1159324at2"/>
<feature type="transmembrane region" description="Helical" evidence="1">
    <location>
        <begin position="393"/>
        <end position="415"/>
    </location>
</feature>
<gene>
    <name evidence="2" type="ORF">A8C32_18595</name>
</gene>
<dbReference type="RefSeq" id="WP_069830935.1">
    <property type="nucleotide sequence ID" value="NZ_MDJD01000049.1"/>
</dbReference>
<proteinExistence type="predicted"/>
<dbReference type="Gene3D" id="1.25.40.10">
    <property type="entry name" value="Tetratricopeptide repeat domain"/>
    <property type="match status" value="1"/>
</dbReference>
<evidence type="ECO:0000313" key="2">
    <source>
        <dbReference type="EMBL" id="OEK06045.1"/>
    </source>
</evidence>
<dbReference type="AlphaFoldDB" id="A0A1E5T3T3"/>
<reference evidence="2 3" key="1">
    <citation type="submission" date="2016-05" db="EMBL/GenBank/DDBJ databases">
        <title>Draft Genome Sequence of Algibacter sp. Strain SK-16 Isolated from the Surface Water of Aburatsubo Inlet.</title>
        <authorList>
            <person name="Wong S.-K."/>
            <person name="Yoshizawa S."/>
            <person name="Nakajima Y."/>
            <person name="Ogura Y."/>
            <person name="Tetsuya H."/>
            <person name="Hamasaki K."/>
        </authorList>
    </citation>
    <scope>NUCLEOTIDE SEQUENCE [LARGE SCALE GENOMIC DNA]</scope>
    <source>
        <strain evidence="2 3">SK-16</strain>
    </source>
</reference>
<keyword evidence="3" id="KW-1185">Reference proteome</keyword>
<name>A0A1E5T3T3_9FLAO</name>
<evidence type="ECO:0000313" key="3">
    <source>
        <dbReference type="Proteomes" id="UP000095713"/>
    </source>
</evidence>
<sequence>MTFSKDNIRHYLKNILIFYLCIFYSLIVYSQIDEQYRNKEMSKLLDHAINDTSLIAYKNYLEALNISKKTGAKEFELLSYRKLMNYYGYKKNLDSMLNYAYKFENENYQGQNIKLVHNFFFQKGYNLVYNFEMIEESSEAYEKAYKYIEKEDINTTIKTITGLAYNYITKRQYDKAIETLSFIQKDSISDVEHKFYFLTTLASAYQCKEIPEKSYPINLELLELTKKQRDSSNIYFVKTNIVFDYFLKGEFQKAIDSGTEITASLKKFSPDMLYTNFYNLSRAYDAIGDTNKAIYYMNKSITSQSSDKIGSHNIIEGLDFLITFYEKKKNYKKAFINFRKRSRIIDSIRAKEQKIFVDYYDTKTKIIDQVKEKEKIQAQQKVLILENNKQRQYIVFLAICGICVIFIFTSLWIYYKYFKSKKKIVALQNNEREILKNHIDIRENELSVLVVSKAKAISKLAKIKDELSKAIKENSLDKFDGIEKKLSSFLLNFGNDPLISERLESQYPGMILGLKKLHPELSDNDIKHCILVKLNLSLKESAQLLHVGIGAVKMGRNRAKTKMNIPNETSLKNYLDQI</sequence>
<keyword evidence="1" id="KW-1133">Transmembrane helix</keyword>
<organism evidence="2 3">
    <name type="scientific">Flavivirga aquatica</name>
    <dbReference type="NCBI Taxonomy" id="1849968"/>
    <lineage>
        <taxon>Bacteria</taxon>
        <taxon>Pseudomonadati</taxon>
        <taxon>Bacteroidota</taxon>
        <taxon>Flavobacteriia</taxon>
        <taxon>Flavobacteriales</taxon>
        <taxon>Flavobacteriaceae</taxon>
        <taxon>Flavivirga</taxon>
    </lineage>
</organism>
<protein>
    <recommendedName>
        <fullName evidence="4">HTH luxR-type domain-containing protein</fullName>
    </recommendedName>
</protein>
<keyword evidence="1" id="KW-0812">Transmembrane</keyword>
<evidence type="ECO:0000256" key="1">
    <source>
        <dbReference type="SAM" id="Phobius"/>
    </source>
</evidence>
<dbReference type="InterPro" id="IPR011990">
    <property type="entry name" value="TPR-like_helical_dom_sf"/>
</dbReference>
<dbReference type="SUPFAM" id="SSF46894">
    <property type="entry name" value="C-terminal effector domain of the bipartite response regulators"/>
    <property type="match status" value="1"/>
</dbReference>
<dbReference type="Proteomes" id="UP000095713">
    <property type="component" value="Unassembled WGS sequence"/>
</dbReference>
<dbReference type="EMBL" id="MDJD01000049">
    <property type="protein sequence ID" value="OEK06045.1"/>
    <property type="molecule type" value="Genomic_DNA"/>
</dbReference>
<dbReference type="GO" id="GO:0003677">
    <property type="term" value="F:DNA binding"/>
    <property type="evidence" value="ECO:0007669"/>
    <property type="project" value="InterPro"/>
</dbReference>
<dbReference type="GO" id="GO:0006355">
    <property type="term" value="P:regulation of DNA-templated transcription"/>
    <property type="evidence" value="ECO:0007669"/>
    <property type="project" value="InterPro"/>
</dbReference>
<dbReference type="STRING" id="1849968.A8C32_18595"/>
<comment type="caution">
    <text evidence="2">The sequence shown here is derived from an EMBL/GenBank/DDBJ whole genome shotgun (WGS) entry which is preliminary data.</text>
</comment>
<accession>A0A1E5T3T3</accession>
<dbReference type="SUPFAM" id="SSF48452">
    <property type="entry name" value="TPR-like"/>
    <property type="match status" value="2"/>
</dbReference>
<dbReference type="InterPro" id="IPR016032">
    <property type="entry name" value="Sig_transdc_resp-reg_C-effctor"/>
</dbReference>